<protein>
    <submittedName>
        <fullName evidence="2">Uncharacterized protein</fullName>
    </submittedName>
</protein>
<dbReference type="Proteomes" id="UP000676194">
    <property type="component" value="Chromosome"/>
</dbReference>
<evidence type="ECO:0000313" key="2">
    <source>
        <dbReference type="EMBL" id="QVL31183.1"/>
    </source>
</evidence>
<dbReference type="EMBL" id="CP074694">
    <property type="protein sequence ID" value="QVL31183.1"/>
    <property type="molecule type" value="Genomic_DNA"/>
</dbReference>
<organism evidence="2 3">
    <name type="scientific">Telmatocola sphagniphila</name>
    <dbReference type="NCBI Taxonomy" id="1123043"/>
    <lineage>
        <taxon>Bacteria</taxon>
        <taxon>Pseudomonadati</taxon>
        <taxon>Planctomycetota</taxon>
        <taxon>Planctomycetia</taxon>
        <taxon>Gemmatales</taxon>
        <taxon>Gemmataceae</taxon>
    </lineage>
</organism>
<evidence type="ECO:0000256" key="1">
    <source>
        <dbReference type="SAM" id="MobiDB-lite"/>
    </source>
</evidence>
<dbReference type="KEGG" id="tsph:KIH39_20380"/>
<proteinExistence type="predicted"/>
<evidence type="ECO:0000313" key="3">
    <source>
        <dbReference type="Proteomes" id="UP000676194"/>
    </source>
</evidence>
<feature type="region of interest" description="Disordered" evidence="1">
    <location>
        <begin position="125"/>
        <end position="158"/>
    </location>
</feature>
<name>A0A8E6B3D2_9BACT</name>
<sequence>MRRLFLGLTALFLCSGCQDSGPTLSGLYPVNGKVIQNGKPVTGGGLLFVAEEGGRGGCIFDASVNPDGTYEARTSRLKDTPVIFYPGLPKGKYKLIYHPGGNGAVTGTQIESKVRLTVEETRNQIEIELPDGGAGEKTGVPRDDDPNSPAFDPNRDDK</sequence>
<accession>A0A8E6B3D2</accession>
<gene>
    <name evidence="2" type="ORF">KIH39_20380</name>
</gene>
<reference evidence="2" key="1">
    <citation type="submission" date="2021-05" db="EMBL/GenBank/DDBJ databases">
        <title>Complete genome sequence of the cellulolytic planctomycete Telmatocola sphagniphila SP2T and characterization of the first cellulase from planctomycetes.</title>
        <authorList>
            <person name="Rakitin A.L."/>
            <person name="Beletsky A.V."/>
            <person name="Naumoff D.G."/>
            <person name="Kulichevskaya I.S."/>
            <person name="Mardanov A.V."/>
            <person name="Ravin N.V."/>
            <person name="Dedysh S.N."/>
        </authorList>
    </citation>
    <scope>NUCLEOTIDE SEQUENCE</scope>
    <source>
        <strain evidence="2">SP2T</strain>
    </source>
</reference>
<dbReference type="AlphaFoldDB" id="A0A8E6B3D2"/>
<dbReference type="RefSeq" id="WP_213495064.1">
    <property type="nucleotide sequence ID" value="NZ_CP074694.1"/>
</dbReference>
<keyword evidence="3" id="KW-1185">Reference proteome</keyword>